<dbReference type="GO" id="GO:0005524">
    <property type="term" value="F:ATP binding"/>
    <property type="evidence" value="ECO:0007669"/>
    <property type="project" value="UniProtKB-KW"/>
</dbReference>
<sequence>MRFSLRQQKIILFLIEKGDARSSAVYDALKKSGEDVSLVTIKRELAELTRRGALLTTGAGRSVAYAVGTPGRVFADIDARGYCAIEPDKRYGMKRYNFPLFTEMPADLFSDAEQKILESATARYIQKIENIPPAIQKKELERLIIELSWKSSRIEGNTYTLLDTERLIVENREAPGHDHAEAQMIINHKNAFLFIREHAAEFRTLTRANLERLHAIVVNGLSVGTGLRGKPVGVVGSAYRPLDNLYQLQEGVDALSSALSRMPAPYAKSMIALLGISYLQPFEDGNKRTARLAANAVLLAHGYAPLSYRSVEENEYREAMLVFYEINSIIPFKKIFLTQYLFAAEQYAIK</sequence>
<dbReference type="SUPFAM" id="SSF140931">
    <property type="entry name" value="Fic-like"/>
    <property type="match status" value="1"/>
</dbReference>
<dbReference type="Gene3D" id="1.10.3290.10">
    <property type="entry name" value="Fido-like domain"/>
    <property type="match status" value="1"/>
</dbReference>
<gene>
    <name evidence="4" type="ORF">A2988_02210</name>
</gene>
<name>A0A1F5BUN6_9BACT</name>
<evidence type="ECO:0000256" key="2">
    <source>
        <dbReference type="PIRSR" id="PIRSR640198-3"/>
    </source>
</evidence>
<evidence type="ECO:0000259" key="3">
    <source>
        <dbReference type="PROSITE" id="PS51459"/>
    </source>
</evidence>
<evidence type="ECO:0000256" key="1">
    <source>
        <dbReference type="PIRSR" id="PIRSR640198-2"/>
    </source>
</evidence>
<feature type="site" description="Important for autoinhibition of adenylyltransferase activity" evidence="2">
    <location>
        <position position="155"/>
    </location>
</feature>
<dbReference type="InterPro" id="IPR036597">
    <property type="entry name" value="Fido-like_dom_sf"/>
</dbReference>
<dbReference type="EMBL" id="MEYS01000001">
    <property type="protein sequence ID" value="OGD34320.1"/>
    <property type="molecule type" value="Genomic_DNA"/>
</dbReference>
<comment type="caution">
    <text evidence="4">The sequence shown here is derived from an EMBL/GenBank/DDBJ whole genome shotgun (WGS) entry which is preliminary data.</text>
</comment>
<dbReference type="PROSITE" id="PS51459">
    <property type="entry name" value="FIDO"/>
    <property type="match status" value="1"/>
</dbReference>
<dbReference type="PANTHER" id="PTHR13504">
    <property type="entry name" value="FIDO DOMAIN-CONTAINING PROTEIN DDB_G0283145"/>
    <property type="match status" value="1"/>
</dbReference>
<evidence type="ECO:0000313" key="5">
    <source>
        <dbReference type="Proteomes" id="UP000176650"/>
    </source>
</evidence>
<protein>
    <recommendedName>
        <fullName evidence="3">Fido domain-containing protein</fullName>
    </recommendedName>
</protein>
<organism evidence="4 5">
    <name type="scientific">Candidatus Azambacteria bacterium RIFCSPLOWO2_01_FULL_46_25</name>
    <dbReference type="NCBI Taxonomy" id="1797298"/>
    <lineage>
        <taxon>Bacteria</taxon>
        <taxon>Candidatus Azamiibacteriota</taxon>
    </lineage>
</organism>
<dbReference type="InterPro" id="IPR040198">
    <property type="entry name" value="Fido_containing"/>
</dbReference>
<dbReference type="InterPro" id="IPR003812">
    <property type="entry name" value="Fido"/>
</dbReference>
<dbReference type="STRING" id="1797298.A2988_02210"/>
<feature type="domain" description="Fido" evidence="3">
    <location>
        <begin position="205"/>
        <end position="338"/>
    </location>
</feature>
<feature type="binding site" evidence="1">
    <location>
        <begin position="284"/>
        <end position="291"/>
    </location>
    <ligand>
        <name>ATP</name>
        <dbReference type="ChEBI" id="CHEBI:30616"/>
    </ligand>
</feature>
<keyword evidence="1" id="KW-0547">Nucleotide-binding</keyword>
<accession>A0A1F5BUN6</accession>
<evidence type="ECO:0000313" key="4">
    <source>
        <dbReference type="EMBL" id="OGD34320.1"/>
    </source>
</evidence>
<proteinExistence type="predicted"/>
<reference evidence="4 5" key="1">
    <citation type="journal article" date="2016" name="Nat. Commun.">
        <title>Thousands of microbial genomes shed light on interconnected biogeochemical processes in an aquifer system.</title>
        <authorList>
            <person name="Anantharaman K."/>
            <person name="Brown C.T."/>
            <person name="Hug L.A."/>
            <person name="Sharon I."/>
            <person name="Castelle C.J."/>
            <person name="Probst A.J."/>
            <person name="Thomas B.C."/>
            <person name="Singh A."/>
            <person name="Wilkins M.J."/>
            <person name="Karaoz U."/>
            <person name="Brodie E.L."/>
            <person name="Williams K.H."/>
            <person name="Hubbard S.S."/>
            <person name="Banfield J.F."/>
        </authorList>
    </citation>
    <scope>NUCLEOTIDE SEQUENCE [LARGE SCALE GENOMIC DNA]</scope>
</reference>
<dbReference type="PANTHER" id="PTHR13504:SF38">
    <property type="entry name" value="FIDO DOMAIN-CONTAINING PROTEIN"/>
    <property type="match status" value="1"/>
</dbReference>
<dbReference type="AlphaFoldDB" id="A0A1F5BUN6"/>
<dbReference type="Proteomes" id="UP000176650">
    <property type="component" value="Unassembled WGS sequence"/>
</dbReference>
<keyword evidence="1" id="KW-0067">ATP-binding</keyword>
<dbReference type="Pfam" id="PF02661">
    <property type="entry name" value="Fic"/>
    <property type="match status" value="1"/>
</dbReference>